<dbReference type="PROSITE" id="PS51036">
    <property type="entry name" value="ZF_A20"/>
    <property type="match status" value="1"/>
</dbReference>
<dbReference type="Gene3D" id="1.20.5.4770">
    <property type="match status" value="1"/>
</dbReference>
<keyword evidence="3 5" id="KW-0863">Zinc-finger</keyword>
<dbReference type="AlphaFoldDB" id="A0AAN7R6J3"/>
<dbReference type="GO" id="GO:0008270">
    <property type="term" value="F:zinc ion binding"/>
    <property type="evidence" value="ECO:0007669"/>
    <property type="project" value="UniProtKB-KW"/>
</dbReference>
<dbReference type="SUPFAM" id="SSF118310">
    <property type="entry name" value="AN1-like Zinc finger"/>
    <property type="match status" value="1"/>
</dbReference>
<dbReference type="EMBL" id="JAXQNO010000012">
    <property type="protein sequence ID" value="KAK4787713.1"/>
    <property type="molecule type" value="Genomic_DNA"/>
</dbReference>
<keyword evidence="4" id="KW-0862">Zinc</keyword>
<feature type="domain" description="AN1-type" evidence="8">
    <location>
        <begin position="91"/>
        <end position="137"/>
    </location>
</feature>
<organism evidence="9 10">
    <name type="scientific">Trapa natans</name>
    <name type="common">Water chestnut</name>
    <dbReference type="NCBI Taxonomy" id="22666"/>
    <lineage>
        <taxon>Eukaryota</taxon>
        <taxon>Viridiplantae</taxon>
        <taxon>Streptophyta</taxon>
        <taxon>Embryophyta</taxon>
        <taxon>Tracheophyta</taxon>
        <taxon>Spermatophyta</taxon>
        <taxon>Magnoliopsida</taxon>
        <taxon>eudicotyledons</taxon>
        <taxon>Gunneridae</taxon>
        <taxon>Pentapetalae</taxon>
        <taxon>rosids</taxon>
        <taxon>malvids</taxon>
        <taxon>Myrtales</taxon>
        <taxon>Lythraceae</taxon>
        <taxon>Trapa</taxon>
    </lineage>
</organism>
<dbReference type="Pfam" id="PF01428">
    <property type="entry name" value="zf-AN1"/>
    <property type="match status" value="1"/>
</dbReference>
<sequence>MGGTDKNEETSTSGNEPKLCENNCGFWGNPSTMNLCSKCYKAFCLSEACATISKAASGISLDTKPAADSPSSSSLIPDATTCAANPDPPKPKAVNRCGKCNKKVGLTGFKCRCGNIFCGTHRHPETHECTFDYKEAGKDVISRANPKVKADKLDRL</sequence>
<comment type="function">
    <text evidence="1">May be involved in environmental stress response.</text>
</comment>
<evidence type="ECO:0000313" key="10">
    <source>
        <dbReference type="Proteomes" id="UP001346149"/>
    </source>
</evidence>
<dbReference type="PROSITE" id="PS51039">
    <property type="entry name" value="ZF_AN1"/>
    <property type="match status" value="1"/>
</dbReference>
<proteinExistence type="predicted"/>
<dbReference type="SMART" id="SM00154">
    <property type="entry name" value="ZnF_AN1"/>
    <property type="match status" value="1"/>
</dbReference>
<dbReference type="SMART" id="SM00259">
    <property type="entry name" value="ZnF_A20"/>
    <property type="match status" value="1"/>
</dbReference>
<evidence type="ECO:0000313" key="9">
    <source>
        <dbReference type="EMBL" id="KAK4787713.1"/>
    </source>
</evidence>
<feature type="domain" description="A20-type" evidence="7">
    <location>
        <begin position="14"/>
        <end position="48"/>
    </location>
</feature>
<dbReference type="InterPro" id="IPR002653">
    <property type="entry name" value="Znf_A20"/>
</dbReference>
<dbReference type="InterPro" id="IPR035896">
    <property type="entry name" value="AN1-like_Znf"/>
</dbReference>
<evidence type="ECO:0000256" key="1">
    <source>
        <dbReference type="ARBA" id="ARBA00003732"/>
    </source>
</evidence>
<keyword evidence="2" id="KW-0479">Metal-binding</keyword>
<dbReference type="SUPFAM" id="SSF57716">
    <property type="entry name" value="Glucocorticoid receptor-like (DNA-binding domain)"/>
    <property type="match status" value="1"/>
</dbReference>
<name>A0AAN7R6J3_TRANT</name>
<dbReference type="InterPro" id="IPR000058">
    <property type="entry name" value="Znf_AN1"/>
</dbReference>
<evidence type="ECO:0000259" key="7">
    <source>
        <dbReference type="PROSITE" id="PS51036"/>
    </source>
</evidence>
<dbReference type="Proteomes" id="UP001346149">
    <property type="component" value="Unassembled WGS sequence"/>
</dbReference>
<evidence type="ECO:0000256" key="6">
    <source>
        <dbReference type="SAM" id="MobiDB-lite"/>
    </source>
</evidence>
<protein>
    <submittedName>
        <fullName evidence="9">Uncharacterized protein</fullName>
    </submittedName>
</protein>
<evidence type="ECO:0000256" key="3">
    <source>
        <dbReference type="ARBA" id="ARBA00022771"/>
    </source>
</evidence>
<dbReference type="InterPro" id="IPR050652">
    <property type="entry name" value="AN1_A20_ZnFinger"/>
</dbReference>
<evidence type="ECO:0000256" key="4">
    <source>
        <dbReference type="ARBA" id="ARBA00022833"/>
    </source>
</evidence>
<dbReference type="Gene3D" id="4.10.1110.10">
    <property type="entry name" value="AN1-like Zinc finger"/>
    <property type="match status" value="1"/>
</dbReference>
<evidence type="ECO:0000259" key="8">
    <source>
        <dbReference type="PROSITE" id="PS51039"/>
    </source>
</evidence>
<keyword evidence="10" id="KW-1185">Reference proteome</keyword>
<dbReference type="GO" id="GO:0003677">
    <property type="term" value="F:DNA binding"/>
    <property type="evidence" value="ECO:0007669"/>
    <property type="project" value="InterPro"/>
</dbReference>
<dbReference type="FunFam" id="4.10.1110.10:FF:000001">
    <property type="entry name" value="Zinc finger AN1-type containing 6"/>
    <property type="match status" value="1"/>
</dbReference>
<reference evidence="9 10" key="1">
    <citation type="journal article" date="2023" name="Hortic Res">
        <title>Pangenome of water caltrop reveals structural variations and asymmetric subgenome divergence after allopolyploidization.</title>
        <authorList>
            <person name="Zhang X."/>
            <person name="Chen Y."/>
            <person name="Wang L."/>
            <person name="Yuan Y."/>
            <person name="Fang M."/>
            <person name="Shi L."/>
            <person name="Lu R."/>
            <person name="Comes H.P."/>
            <person name="Ma Y."/>
            <person name="Chen Y."/>
            <person name="Huang G."/>
            <person name="Zhou Y."/>
            <person name="Zheng Z."/>
            <person name="Qiu Y."/>
        </authorList>
    </citation>
    <scope>NUCLEOTIDE SEQUENCE [LARGE SCALE GENOMIC DNA]</scope>
    <source>
        <strain evidence="9">F231</strain>
    </source>
</reference>
<dbReference type="PANTHER" id="PTHR10634:SF67">
    <property type="entry name" value="AN1-TYPE ZINC FINGER PROTEIN 3"/>
    <property type="match status" value="1"/>
</dbReference>
<gene>
    <name evidence="9" type="ORF">SAY86_011546</name>
</gene>
<dbReference type="Pfam" id="PF01754">
    <property type="entry name" value="zf-A20"/>
    <property type="match status" value="1"/>
</dbReference>
<accession>A0AAN7R6J3</accession>
<evidence type="ECO:0000256" key="5">
    <source>
        <dbReference type="PROSITE-ProRule" id="PRU00449"/>
    </source>
</evidence>
<comment type="caution">
    <text evidence="9">The sequence shown here is derived from an EMBL/GenBank/DDBJ whole genome shotgun (WGS) entry which is preliminary data.</text>
</comment>
<dbReference type="PANTHER" id="PTHR10634">
    <property type="entry name" value="AN1-TYPE ZINC FINGER PROTEIN"/>
    <property type="match status" value="1"/>
</dbReference>
<feature type="region of interest" description="Disordered" evidence="6">
    <location>
        <begin position="61"/>
        <end position="92"/>
    </location>
</feature>
<evidence type="ECO:0000256" key="2">
    <source>
        <dbReference type="ARBA" id="ARBA00022723"/>
    </source>
</evidence>